<dbReference type="Proteomes" id="UP000245622">
    <property type="component" value="Chromosome 1"/>
</dbReference>
<keyword evidence="3" id="KW-1185">Reference proteome</keyword>
<dbReference type="PANTHER" id="PTHR47328">
    <property type="match status" value="1"/>
</dbReference>
<dbReference type="InterPro" id="IPR006175">
    <property type="entry name" value="YjgF/YER057c/UK114"/>
</dbReference>
<dbReference type="InterPro" id="IPR019897">
    <property type="entry name" value="RidA_CS"/>
</dbReference>
<evidence type="ECO:0000256" key="1">
    <source>
        <dbReference type="ARBA" id="ARBA00010552"/>
    </source>
</evidence>
<comment type="similarity">
    <text evidence="1">Belongs to the RutC family.</text>
</comment>
<sequence length="115" mass="12890">MEIKRFETTERMSKVVLHNNTLYLCGQTHDEGAVKEQTAAILSKIENLLNQYGSDKNHILSATIYLKDIDADFKDMNSVWDAWVEGGFAPARACVEAKMARECLLVEISIIAAVK</sequence>
<accession>A0A1V1I2C4</accession>
<dbReference type="CDD" id="cd06150">
    <property type="entry name" value="YjgF_YER057c_UK114_like_2"/>
    <property type="match status" value="1"/>
</dbReference>
<dbReference type="PROSITE" id="PS01094">
    <property type="entry name" value="UPF0076"/>
    <property type="match status" value="1"/>
</dbReference>
<gene>
    <name evidence="2" type="ORF">CRIB_1759</name>
</gene>
<protein>
    <submittedName>
        <fullName evidence="2">Endoribonuclease L-PSP</fullName>
    </submittedName>
</protein>
<dbReference type="Pfam" id="PF01042">
    <property type="entry name" value="Ribonuc_L-PSP"/>
    <property type="match status" value="1"/>
</dbReference>
<evidence type="ECO:0000313" key="2">
    <source>
        <dbReference type="EMBL" id="CED94366.1"/>
    </source>
</evidence>
<evidence type="ECO:0000313" key="3">
    <source>
        <dbReference type="Proteomes" id="UP000245622"/>
    </source>
</evidence>
<dbReference type="SUPFAM" id="SSF55298">
    <property type="entry name" value="YjgF-like"/>
    <property type="match status" value="1"/>
</dbReference>
<dbReference type="Gene3D" id="3.30.1330.40">
    <property type="entry name" value="RutC-like"/>
    <property type="match status" value="1"/>
</dbReference>
<dbReference type="EMBL" id="LN555523">
    <property type="protein sequence ID" value="CED94366.1"/>
    <property type="molecule type" value="Genomic_DNA"/>
</dbReference>
<proteinExistence type="inferred from homology"/>
<dbReference type="PANTHER" id="PTHR47328:SF1">
    <property type="entry name" value="RUTC FAMILY PROTEIN YOAB"/>
    <property type="match status" value="1"/>
</dbReference>
<dbReference type="InterPro" id="IPR035709">
    <property type="entry name" value="YoaB-like"/>
</dbReference>
<organism evidence="2 3">
    <name type="scientific">Romboutsia ilealis</name>
    <dbReference type="NCBI Taxonomy" id="1115758"/>
    <lineage>
        <taxon>Bacteria</taxon>
        <taxon>Bacillati</taxon>
        <taxon>Bacillota</taxon>
        <taxon>Clostridia</taxon>
        <taxon>Peptostreptococcales</taxon>
        <taxon>Peptostreptococcaceae</taxon>
        <taxon>Romboutsia</taxon>
    </lineage>
</organism>
<dbReference type="AlphaFoldDB" id="A0A1V1I2C4"/>
<dbReference type="RefSeq" id="WP_180701895.1">
    <property type="nucleotide sequence ID" value="NZ_LN555523.1"/>
</dbReference>
<dbReference type="GeneID" id="82205791"/>
<reference evidence="2 3" key="1">
    <citation type="submission" date="2014-04" db="EMBL/GenBank/DDBJ databases">
        <authorList>
            <person name="Hornung B.V."/>
        </authorList>
    </citation>
    <scope>NUCLEOTIDE SEQUENCE [LARGE SCALE GENOMIC DNA]</scope>
    <source>
        <strain evidence="2 3">CRIB</strain>
    </source>
</reference>
<dbReference type="KEGG" id="ril:CRIB_1759"/>
<name>A0A1V1I2C4_9FIRM</name>
<dbReference type="InterPro" id="IPR035959">
    <property type="entry name" value="RutC-like_sf"/>
</dbReference>